<feature type="region of interest" description="Disordered" evidence="1">
    <location>
        <begin position="1"/>
        <end position="23"/>
    </location>
</feature>
<organism evidence="2 3">
    <name type="scientific">Nocardioides lentus</name>
    <dbReference type="NCBI Taxonomy" id="338077"/>
    <lineage>
        <taxon>Bacteria</taxon>
        <taxon>Bacillati</taxon>
        <taxon>Actinomycetota</taxon>
        <taxon>Actinomycetes</taxon>
        <taxon>Propionibacteriales</taxon>
        <taxon>Nocardioidaceae</taxon>
        <taxon>Nocardioides</taxon>
    </lineage>
</organism>
<name>A0ABP5AKW7_9ACTN</name>
<sequence length="86" mass="8438">MTGPDRGRPAGTTEPSTPPGVIPHVDVHDGPTRVLPVTPGGAVDVGVGTQDGLRGAGVLLPPGGALPHLLHRVRSTGEAESGPASG</sequence>
<protein>
    <submittedName>
        <fullName evidence="2">Uncharacterized protein</fullName>
    </submittedName>
</protein>
<dbReference type="EMBL" id="BAAAMY010000004">
    <property type="protein sequence ID" value="GAA1916821.1"/>
    <property type="molecule type" value="Genomic_DNA"/>
</dbReference>
<evidence type="ECO:0000313" key="3">
    <source>
        <dbReference type="Proteomes" id="UP001501612"/>
    </source>
</evidence>
<comment type="caution">
    <text evidence="2">The sequence shown here is derived from an EMBL/GenBank/DDBJ whole genome shotgun (WGS) entry which is preliminary data.</text>
</comment>
<proteinExistence type="predicted"/>
<evidence type="ECO:0000256" key="1">
    <source>
        <dbReference type="SAM" id="MobiDB-lite"/>
    </source>
</evidence>
<evidence type="ECO:0000313" key="2">
    <source>
        <dbReference type="EMBL" id="GAA1916821.1"/>
    </source>
</evidence>
<accession>A0ABP5AKW7</accession>
<dbReference type="Proteomes" id="UP001501612">
    <property type="component" value="Unassembled WGS sequence"/>
</dbReference>
<reference evidence="3" key="1">
    <citation type="journal article" date="2019" name="Int. J. Syst. Evol. Microbiol.">
        <title>The Global Catalogue of Microorganisms (GCM) 10K type strain sequencing project: providing services to taxonomists for standard genome sequencing and annotation.</title>
        <authorList>
            <consortium name="The Broad Institute Genomics Platform"/>
            <consortium name="The Broad Institute Genome Sequencing Center for Infectious Disease"/>
            <person name="Wu L."/>
            <person name="Ma J."/>
        </authorList>
    </citation>
    <scope>NUCLEOTIDE SEQUENCE [LARGE SCALE GENOMIC DNA]</scope>
    <source>
        <strain evidence="3">JCM 14046</strain>
    </source>
</reference>
<gene>
    <name evidence="2" type="ORF">GCM10009737_17830</name>
</gene>
<keyword evidence="3" id="KW-1185">Reference proteome</keyword>